<feature type="region of interest" description="Disordered" evidence="1">
    <location>
        <begin position="162"/>
        <end position="184"/>
    </location>
</feature>
<name>A0A9Q3DN18_9BASI</name>
<dbReference type="EMBL" id="AVOT02018922">
    <property type="protein sequence ID" value="MBW0506174.1"/>
    <property type="molecule type" value="Genomic_DNA"/>
</dbReference>
<protein>
    <recommendedName>
        <fullName evidence="6">SAC domain-containing protein</fullName>
    </recommendedName>
</protein>
<dbReference type="PANTHER" id="PTHR45662:SF7">
    <property type="entry name" value="SACI DOMAIN PROTEIN (AFU_ORTHOLOGUE AFUA_1G15890)"/>
    <property type="match status" value="1"/>
</dbReference>
<proteinExistence type="predicted"/>
<evidence type="ECO:0000259" key="2">
    <source>
        <dbReference type="PROSITE" id="PS50275"/>
    </source>
</evidence>
<evidence type="ECO:0000256" key="1">
    <source>
        <dbReference type="SAM" id="MobiDB-lite"/>
    </source>
</evidence>
<organism evidence="4 5">
    <name type="scientific">Austropuccinia psidii MF-1</name>
    <dbReference type="NCBI Taxonomy" id="1389203"/>
    <lineage>
        <taxon>Eukaryota</taxon>
        <taxon>Fungi</taxon>
        <taxon>Dikarya</taxon>
        <taxon>Basidiomycota</taxon>
        <taxon>Pucciniomycotina</taxon>
        <taxon>Pucciniomycetes</taxon>
        <taxon>Pucciniales</taxon>
        <taxon>Sphaerophragmiaceae</taxon>
        <taxon>Austropuccinia</taxon>
    </lineage>
</organism>
<dbReference type="OrthoDB" id="405996at2759"/>
<dbReference type="PROSITE" id="PS51791">
    <property type="entry name" value="HSAC2"/>
    <property type="match status" value="1"/>
</dbReference>
<feature type="compositionally biased region" description="Polar residues" evidence="1">
    <location>
        <begin position="212"/>
        <end position="221"/>
    </location>
</feature>
<keyword evidence="5" id="KW-1185">Reference proteome</keyword>
<dbReference type="Pfam" id="PF12456">
    <property type="entry name" value="hSac2"/>
    <property type="match status" value="1"/>
</dbReference>
<evidence type="ECO:0000313" key="4">
    <source>
        <dbReference type="EMBL" id="MBW0506174.1"/>
    </source>
</evidence>
<comment type="caution">
    <text evidence="4">The sequence shown here is derived from an EMBL/GenBank/DDBJ whole genome shotgun (WGS) entry which is preliminary data.</text>
</comment>
<reference evidence="4" key="1">
    <citation type="submission" date="2021-03" db="EMBL/GenBank/DDBJ databases">
        <title>Draft genome sequence of rust myrtle Austropuccinia psidii MF-1, a brazilian biotype.</title>
        <authorList>
            <person name="Quecine M.C."/>
            <person name="Pachon D.M.R."/>
            <person name="Bonatelli M.L."/>
            <person name="Correr F.H."/>
            <person name="Franceschini L.M."/>
            <person name="Leite T.F."/>
            <person name="Margarido G.R.A."/>
            <person name="Almeida C.A."/>
            <person name="Ferrarezi J.A."/>
            <person name="Labate C.A."/>
        </authorList>
    </citation>
    <scope>NUCLEOTIDE SEQUENCE</scope>
    <source>
        <strain evidence="4">MF-1</strain>
    </source>
</reference>
<sequence length="931" mass="105840">MAQDDQPSRKPSLSSKNHFSLPHRITIYATKSALFIKPSRQQAQSKTLIRIEWSYRPVLALIQDTPTIQDELANDPIIQLEFDGLFGIINLFQDSYLVLITSHSTAGIFAEKKIYLVKRVLAVPLTHSAAAEVLNKEIKQRELLNSRVQTAHLIERLNSESDSDEVSIVPEADEDSPKLPNLPNEGFFKTSDISKLNFNRFLWMPKPISRRLSNPPSTSLPMRSRSDSSPKPGETADTLSSRLALDKKFISVLCRQICRSGMYYALDWDITSNFQSKADACSGVDFVNNQDDSFREQDTKLLEPIHKRAQPHFWWNRRMIEPFIKCGLDCLGYVIMQGFVESTTVRLPQDLKGNSNSLDEIIDLKDPPSINFGLISRRSVSRPGFRYQRRGIDLNGSVANFVETEFVLEHHESQNPLFWSFVQIRGSVPLFWSQSPWAIRPPIVLEGTELENYEAIKKHFFYLNKIYGDVLVVCLAEKHGNEGKLVNQFESKVAQLSHESNSLLSEKIIYVGWDFHFECQGMRYENVAKLIHDINDHLKEIGHFSASRIGCRQKGVIRSNCIDCLDRTNVIQSAISRQILNRFILNLDPSIHPQQDDQLDIAFNTIWANNGDQISKQYAGTSALKGDFVRTGRRNWRGIVNDATNSVARMWYNSMSDFFKQAVLDYVLGVNVTSYTQFQENCSTSIDPGELMRLSRVRSTAIDHASQHVLSKKEVKLEGWSFLSPTEVNSIRAIHGLEEQLIILSAKALYIVSYEYVLQKVQEFLRIGLEDILSIQIGTYITAVIDDRDLDPVENYGFLIWYDTTGAIEKKNTYSMRLEQSHPSTIEEVDEKAVVEANGESSGRKLLAFKAPKNLTSRGQIEAEEQAERQPRMSAEDFVREVIAKIEMECNSNQTGSKLKVFEEPIINAEDAMKQSGLLARMTRGVKQMIG</sequence>
<dbReference type="GO" id="GO:0005783">
    <property type="term" value="C:endoplasmic reticulum"/>
    <property type="evidence" value="ECO:0007669"/>
    <property type="project" value="TreeGrafter"/>
</dbReference>
<dbReference type="InterPro" id="IPR002013">
    <property type="entry name" value="SAC_dom"/>
</dbReference>
<evidence type="ECO:0008006" key="6">
    <source>
        <dbReference type="Google" id="ProtNLM"/>
    </source>
</evidence>
<evidence type="ECO:0000259" key="3">
    <source>
        <dbReference type="PROSITE" id="PS51791"/>
    </source>
</evidence>
<feature type="domain" description="SAC" evidence="2">
    <location>
        <begin position="253"/>
        <end position="620"/>
    </location>
</feature>
<dbReference type="GO" id="GO:0043812">
    <property type="term" value="F:phosphatidylinositol-4-phosphate phosphatase activity"/>
    <property type="evidence" value="ECO:0007669"/>
    <property type="project" value="TreeGrafter"/>
</dbReference>
<dbReference type="PROSITE" id="PS50275">
    <property type="entry name" value="SAC"/>
    <property type="match status" value="1"/>
</dbReference>
<gene>
    <name evidence="4" type="ORF">O181_045889</name>
</gene>
<dbReference type="InterPro" id="IPR034753">
    <property type="entry name" value="hSac2"/>
</dbReference>
<dbReference type="GO" id="GO:0046856">
    <property type="term" value="P:phosphatidylinositol dephosphorylation"/>
    <property type="evidence" value="ECO:0007669"/>
    <property type="project" value="TreeGrafter"/>
</dbReference>
<accession>A0A9Q3DN18</accession>
<dbReference type="InterPro" id="IPR022158">
    <property type="entry name" value="Inositol_phosphatase"/>
</dbReference>
<dbReference type="Pfam" id="PF02383">
    <property type="entry name" value="Syja_N"/>
    <property type="match status" value="1"/>
</dbReference>
<dbReference type="AlphaFoldDB" id="A0A9Q3DN18"/>
<feature type="region of interest" description="Disordered" evidence="1">
    <location>
        <begin position="212"/>
        <end position="237"/>
    </location>
</feature>
<dbReference type="PANTHER" id="PTHR45662">
    <property type="entry name" value="PHOSPHATIDYLINOSITIDE PHOSPHATASE SAC1"/>
    <property type="match status" value="1"/>
</dbReference>
<dbReference type="Proteomes" id="UP000765509">
    <property type="component" value="Unassembled WGS sequence"/>
</dbReference>
<evidence type="ECO:0000313" key="5">
    <source>
        <dbReference type="Proteomes" id="UP000765509"/>
    </source>
</evidence>
<feature type="domain" description="HSac2" evidence="3">
    <location>
        <begin position="692"/>
        <end position="847"/>
    </location>
</feature>